<reference evidence="1 2" key="1">
    <citation type="submission" date="2015-12" db="EMBL/GenBank/DDBJ databases">
        <title>Draft genome sequence of Mesorhizobium sp. UFLA 01-765, a multitolerant efficient symbiont and plant-growth promoting strain isolated from Zn-mining soil using Leucaena leucocephala as a trap plant.</title>
        <authorList>
            <person name="Rangel W.M."/>
            <person name="Thijs S."/>
            <person name="Longatti S.M."/>
            <person name="Moreira F.M."/>
            <person name="Weyens N."/>
            <person name="Vangronsveld J."/>
            <person name="Van Hamme J.D."/>
            <person name="Bottos E.M."/>
            <person name="Rineau F."/>
        </authorList>
    </citation>
    <scope>NUCLEOTIDE SEQUENCE [LARGE SCALE GENOMIC DNA]</scope>
    <source>
        <strain evidence="1 2">UFLA 01-765</strain>
    </source>
</reference>
<dbReference type="SUPFAM" id="SSF56801">
    <property type="entry name" value="Acetyl-CoA synthetase-like"/>
    <property type="match status" value="1"/>
</dbReference>
<evidence type="ECO:0000313" key="2">
    <source>
        <dbReference type="Proteomes" id="UP000053176"/>
    </source>
</evidence>
<dbReference type="AlphaFoldDB" id="A0A101KUS2"/>
<dbReference type="Proteomes" id="UP000053176">
    <property type="component" value="Unassembled WGS sequence"/>
</dbReference>
<proteinExistence type="predicted"/>
<evidence type="ECO:0000313" key="1">
    <source>
        <dbReference type="EMBL" id="KUM27304.1"/>
    </source>
</evidence>
<sequence>MRCGVGSSTDAPEVPNGAWQHLPPFPQPCVSQRYSRPVRISEGLGATVAVGAPGEFCTLCAWIVLKPGQIATAQEIKAFRAGQIAHYKVPRYIANCVRIGMRLWITSSRISLR</sequence>
<name>A0A101KUS2_RHILI</name>
<comment type="caution">
    <text evidence="1">The sequence shown here is derived from an EMBL/GenBank/DDBJ whole genome shotgun (WGS) entry which is preliminary data.</text>
</comment>
<dbReference type="Gene3D" id="3.30.300.30">
    <property type="match status" value="1"/>
</dbReference>
<dbReference type="InterPro" id="IPR045851">
    <property type="entry name" value="AMP-bd_C_sf"/>
</dbReference>
<dbReference type="OrthoDB" id="9803968at2"/>
<accession>A0A101KUS2</accession>
<protein>
    <submittedName>
        <fullName evidence="1">Uncharacterized protein</fullName>
    </submittedName>
</protein>
<dbReference type="EMBL" id="LPWA01000098">
    <property type="protein sequence ID" value="KUM27304.1"/>
    <property type="molecule type" value="Genomic_DNA"/>
</dbReference>
<organism evidence="1 2">
    <name type="scientific">Rhizobium loti</name>
    <name type="common">Mesorhizobium loti</name>
    <dbReference type="NCBI Taxonomy" id="381"/>
    <lineage>
        <taxon>Bacteria</taxon>
        <taxon>Pseudomonadati</taxon>
        <taxon>Pseudomonadota</taxon>
        <taxon>Alphaproteobacteria</taxon>
        <taxon>Hyphomicrobiales</taxon>
        <taxon>Phyllobacteriaceae</taxon>
        <taxon>Mesorhizobium</taxon>
    </lineage>
</organism>
<gene>
    <name evidence="1" type="ORF">AU467_02675</name>
</gene>